<dbReference type="EMBL" id="CAMXCT010001002">
    <property type="protein sequence ID" value="CAI3985589.1"/>
    <property type="molecule type" value="Genomic_DNA"/>
</dbReference>
<keyword evidence="1" id="KW-0812">Transmembrane</keyword>
<accession>A0A9P1C5S6</accession>
<gene>
    <name evidence="3" type="ORF">C1SCF055_LOCUS13020</name>
</gene>
<dbReference type="EMBL" id="CAMXCT020001002">
    <property type="protein sequence ID" value="CAL1138964.1"/>
    <property type="molecule type" value="Genomic_DNA"/>
</dbReference>
<keyword evidence="6" id="KW-1185">Reference proteome</keyword>
<keyword evidence="1" id="KW-1133">Transmembrane helix</keyword>
<reference evidence="4" key="2">
    <citation type="submission" date="2024-04" db="EMBL/GenBank/DDBJ databases">
        <authorList>
            <person name="Chen Y."/>
            <person name="Shah S."/>
            <person name="Dougan E. K."/>
            <person name="Thang M."/>
            <person name="Chan C."/>
        </authorList>
    </citation>
    <scope>NUCLEOTIDE SEQUENCE [LARGE SCALE GENOMIC DNA]</scope>
</reference>
<dbReference type="AlphaFoldDB" id="A0A9P1C5S6"/>
<keyword evidence="1" id="KW-0472">Membrane</keyword>
<evidence type="ECO:0000313" key="4">
    <source>
        <dbReference type="EMBL" id="CAL1138964.1"/>
    </source>
</evidence>
<dbReference type="OrthoDB" id="442286at2759"/>
<dbReference type="Proteomes" id="UP001152797">
    <property type="component" value="Unassembled WGS sequence"/>
</dbReference>
<evidence type="ECO:0000313" key="6">
    <source>
        <dbReference type="Proteomes" id="UP001152797"/>
    </source>
</evidence>
<name>A0A9P1C5S6_9DINO</name>
<comment type="caution">
    <text evidence="3">The sequence shown here is derived from an EMBL/GenBank/DDBJ whole genome shotgun (WGS) entry which is preliminary data.</text>
</comment>
<feature type="domain" description="LRAT" evidence="2">
    <location>
        <begin position="19"/>
        <end position="115"/>
    </location>
</feature>
<dbReference type="PROSITE" id="PS51934">
    <property type="entry name" value="LRAT"/>
    <property type="match status" value="1"/>
</dbReference>
<evidence type="ECO:0000313" key="3">
    <source>
        <dbReference type="EMBL" id="CAI3985589.1"/>
    </source>
</evidence>
<evidence type="ECO:0000259" key="2">
    <source>
        <dbReference type="PROSITE" id="PS51934"/>
    </source>
</evidence>
<dbReference type="InterPro" id="IPR007053">
    <property type="entry name" value="LRAT_dom"/>
</dbReference>
<feature type="transmembrane region" description="Helical" evidence="1">
    <location>
        <begin position="179"/>
        <end position="200"/>
    </location>
</feature>
<proteinExistence type="predicted"/>
<evidence type="ECO:0000256" key="1">
    <source>
        <dbReference type="SAM" id="Phobius"/>
    </source>
</evidence>
<dbReference type="EMBL" id="CAMXCT030001002">
    <property type="protein sequence ID" value="CAL4772901.1"/>
    <property type="molecule type" value="Genomic_DNA"/>
</dbReference>
<organism evidence="3">
    <name type="scientific">Cladocopium goreaui</name>
    <dbReference type="NCBI Taxonomy" id="2562237"/>
    <lineage>
        <taxon>Eukaryota</taxon>
        <taxon>Sar</taxon>
        <taxon>Alveolata</taxon>
        <taxon>Dinophyceae</taxon>
        <taxon>Suessiales</taxon>
        <taxon>Symbiodiniaceae</taxon>
        <taxon>Cladocopium</taxon>
    </lineage>
</organism>
<reference evidence="3" key="1">
    <citation type="submission" date="2022-10" db="EMBL/GenBank/DDBJ databases">
        <authorList>
            <person name="Chen Y."/>
            <person name="Dougan E. K."/>
            <person name="Chan C."/>
            <person name="Rhodes N."/>
            <person name="Thang M."/>
        </authorList>
    </citation>
    <scope>NUCLEOTIDE SEQUENCE</scope>
</reference>
<sequence>MTIQMLQCFEPGDHLWKMGGRFRGKLYDHHLIYKQRCADGHLIIENSFRARGVVEKCLSDNQLSVYQLYERPADSAACLAKAEAALVEKRGYSLLWYNCETFANDCTRGNGGSMQVRRATGHVALLSTAASSAVTSATVGLVTSTHKTVHVSDQGCFGLWKWLGYTHPVVKTVVVHHPAGIAAAAGAACGCCVWTVFAAFGRDAKKSRSR</sequence>
<evidence type="ECO:0000313" key="5">
    <source>
        <dbReference type="EMBL" id="CAL4772901.1"/>
    </source>
</evidence>
<protein>
    <submittedName>
        <fullName evidence="5">NC domain protein</fullName>
    </submittedName>
</protein>
<dbReference type="Gene3D" id="3.90.1720.10">
    <property type="entry name" value="endopeptidase domain like (from Nostoc punctiforme)"/>
    <property type="match status" value="1"/>
</dbReference>